<comment type="caution">
    <text evidence="8">The sequence shown here is derived from an EMBL/GenBank/DDBJ whole genome shotgun (WGS) entry which is preliminary data.</text>
</comment>
<dbReference type="InterPro" id="IPR027473">
    <property type="entry name" value="L-asparaginase_C"/>
</dbReference>
<dbReference type="PROSITE" id="PS51732">
    <property type="entry name" value="ASN_GLN_ASE_3"/>
    <property type="match status" value="1"/>
</dbReference>
<dbReference type="PIRSF" id="PIRSF500176">
    <property type="entry name" value="L_ASNase"/>
    <property type="match status" value="1"/>
</dbReference>
<dbReference type="Pfam" id="PF00710">
    <property type="entry name" value="Asparaginase"/>
    <property type="match status" value="1"/>
</dbReference>
<dbReference type="InterPro" id="IPR004550">
    <property type="entry name" value="AsnASE_II"/>
</dbReference>
<evidence type="ECO:0000259" key="7">
    <source>
        <dbReference type="Pfam" id="PF17763"/>
    </source>
</evidence>
<keyword evidence="9" id="KW-1185">Reference proteome</keyword>
<gene>
    <name evidence="8" type="ORF">CHL78_002630</name>
</gene>
<comment type="similarity">
    <text evidence="1">Belongs to the asparaginase 1 family.</text>
</comment>
<dbReference type="FunFam" id="3.40.50.1170:FF:000001">
    <property type="entry name" value="L-asparaginase 2"/>
    <property type="match status" value="1"/>
</dbReference>
<proteinExistence type="inferred from homology"/>
<dbReference type="PANTHER" id="PTHR11707">
    <property type="entry name" value="L-ASPARAGINASE"/>
    <property type="match status" value="1"/>
</dbReference>
<evidence type="ECO:0000256" key="3">
    <source>
        <dbReference type="ARBA" id="ARBA00022801"/>
    </source>
</evidence>
<dbReference type="RefSeq" id="WP_116041198.1">
    <property type="nucleotide sequence ID" value="NZ_NOJY02000003.1"/>
</dbReference>
<dbReference type="PANTHER" id="PTHR11707:SF28">
    <property type="entry name" value="60 KDA LYSOPHOSPHOLIPASE"/>
    <property type="match status" value="1"/>
</dbReference>
<dbReference type="InterPro" id="IPR037152">
    <property type="entry name" value="L-asparaginase_N_sf"/>
</dbReference>
<organism evidence="8 9">
    <name type="scientific">Romboutsia weinsteinii</name>
    <dbReference type="NCBI Taxonomy" id="2020949"/>
    <lineage>
        <taxon>Bacteria</taxon>
        <taxon>Bacillati</taxon>
        <taxon>Bacillota</taxon>
        <taxon>Clostridia</taxon>
        <taxon>Peptostreptococcales</taxon>
        <taxon>Peptostreptococcaceae</taxon>
        <taxon>Romboutsia</taxon>
    </lineage>
</organism>
<dbReference type="EC" id="3.5.1.1" evidence="2"/>
<dbReference type="Gene3D" id="3.40.50.1170">
    <property type="entry name" value="L-asparaginase, N-terminal domain"/>
    <property type="match status" value="1"/>
</dbReference>
<dbReference type="PROSITE" id="PS00144">
    <property type="entry name" value="ASN_GLN_ASE_1"/>
    <property type="match status" value="1"/>
</dbReference>
<evidence type="ECO:0000256" key="4">
    <source>
        <dbReference type="PIRSR" id="PIRSR001220-1"/>
    </source>
</evidence>
<dbReference type="Pfam" id="PF17763">
    <property type="entry name" value="Asparaginase_C"/>
    <property type="match status" value="1"/>
</dbReference>
<protein>
    <recommendedName>
        <fullName evidence="2">asparaginase</fullName>
        <ecNumber evidence="2">3.5.1.1</ecNumber>
    </recommendedName>
</protein>
<dbReference type="InterPro" id="IPR036152">
    <property type="entry name" value="Asp/glu_Ase-like_sf"/>
</dbReference>
<evidence type="ECO:0000256" key="2">
    <source>
        <dbReference type="ARBA" id="ARBA00012920"/>
    </source>
</evidence>
<keyword evidence="3" id="KW-0378">Hydrolase</keyword>
<evidence type="ECO:0000313" key="9">
    <source>
        <dbReference type="Proteomes" id="UP000215694"/>
    </source>
</evidence>
<dbReference type="SUPFAM" id="SSF53774">
    <property type="entry name" value="Glutaminase/Asparaginase"/>
    <property type="match status" value="1"/>
</dbReference>
<dbReference type="PIRSF" id="PIRSF001220">
    <property type="entry name" value="L-ASNase_gatD"/>
    <property type="match status" value="1"/>
</dbReference>
<feature type="domain" description="L-asparaginase N-terminal" evidence="6">
    <location>
        <begin position="6"/>
        <end position="194"/>
    </location>
</feature>
<evidence type="ECO:0000313" key="8">
    <source>
        <dbReference type="EMBL" id="RDY29221.1"/>
    </source>
</evidence>
<evidence type="ECO:0000256" key="1">
    <source>
        <dbReference type="ARBA" id="ARBA00010518"/>
    </source>
</evidence>
<feature type="active site" evidence="5">
    <location>
        <position position="15"/>
    </location>
</feature>
<name>A0A371J8Z1_9FIRM</name>
<dbReference type="SFLD" id="SFLDS00057">
    <property type="entry name" value="Glutaminase/Asparaginase"/>
    <property type="match status" value="1"/>
</dbReference>
<feature type="domain" description="Asparaginase/glutaminase C-terminal" evidence="7">
    <location>
        <begin position="212"/>
        <end position="327"/>
    </location>
</feature>
<dbReference type="InterPro" id="IPR020827">
    <property type="entry name" value="Asparaginase/glutaminase_AS1"/>
</dbReference>
<dbReference type="OrthoDB" id="9788068at2"/>
<dbReference type="EMBL" id="NOJY02000003">
    <property type="protein sequence ID" value="RDY29221.1"/>
    <property type="molecule type" value="Genomic_DNA"/>
</dbReference>
<dbReference type="InterPro" id="IPR027474">
    <property type="entry name" value="L-asparaginase_N"/>
</dbReference>
<sequence length="333" mass="35913">MTNKKKVAIVFTGGTISMTVDEKVGAAIPTLSGEQIMSMVTNIDKVANVEVFNFDEIPGPHITPERMLELRDYVNNLLATDDISGVVITHGTDSLEETAYFLDLTIKTSKPVIVTGAMRSSSELGYDGPSNLSSAVCTAISEEAKDKGVLVVLNNEVMLASEATKTNTLSLNTFQALSGGPLGIIDCNELVLFKSTASRNIVHIDTDVVESKVALFKSGVGMDDTFIKFAADNGYKGIIVEAMGRGNIPPIMYEGVKYAREKGIPVVIVSRCHSGRVFDSYGYLGSGRDLRNIGCIFGGDLPGQKARIKLILALGKTNNLDEITDYFEKGIYY</sequence>
<feature type="active site" description="O-isoaspartyl threonine intermediate" evidence="4">
    <location>
        <position position="15"/>
    </location>
</feature>
<dbReference type="GO" id="GO:0004067">
    <property type="term" value="F:asparaginase activity"/>
    <property type="evidence" value="ECO:0007669"/>
    <property type="project" value="UniProtKB-UniRule"/>
</dbReference>
<dbReference type="CDD" id="cd08964">
    <property type="entry name" value="L-asparaginase_II"/>
    <property type="match status" value="1"/>
</dbReference>
<reference evidence="8 9" key="1">
    <citation type="journal article" date="2017" name="Genome Announc.">
        <title>Draft Genome Sequence of Romboutsia weinsteinii sp. nov. Strain CCRI-19649(T) Isolated from Surface Water.</title>
        <authorList>
            <person name="Maheux A.F."/>
            <person name="Boudreau D.K."/>
            <person name="Berube E."/>
            <person name="Boissinot M."/>
            <person name="Cantin P."/>
            <person name="Raymond F."/>
            <person name="Corbeil J."/>
            <person name="Omar R.F."/>
            <person name="Bergeron M.G."/>
        </authorList>
    </citation>
    <scope>NUCLEOTIDE SEQUENCE [LARGE SCALE GENOMIC DNA]</scope>
    <source>
        <strain evidence="8 9">CCRI-19649</strain>
    </source>
</reference>
<dbReference type="SMART" id="SM00870">
    <property type="entry name" value="Asparaginase"/>
    <property type="match status" value="1"/>
</dbReference>
<dbReference type="Gene3D" id="3.40.50.40">
    <property type="match status" value="1"/>
</dbReference>
<dbReference type="InterPro" id="IPR006034">
    <property type="entry name" value="Asparaginase/glutaminase-like"/>
</dbReference>
<evidence type="ECO:0000256" key="5">
    <source>
        <dbReference type="PROSITE-ProRule" id="PRU10099"/>
    </source>
</evidence>
<dbReference type="AlphaFoldDB" id="A0A371J8Z1"/>
<dbReference type="GO" id="GO:0006528">
    <property type="term" value="P:asparagine metabolic process"/>
    <property type="evidence" value="ECO:0007669"/>
    <property type="project" value="InterPro"/>
</dbReference>
<accession>A0A371J8Z1</accession>
<dbReference type="Proteomes" id="UP000215694">
    <property type="component" value="Unassembled WGS sequence"/>
</dbReference>
<dbReference type="PRINTS" id="PR00139">
    <property type="entry name" value="ASNGLNASE"/>
</dbReference>
<evidence type="ECO:0000259" key="6">
    <source>
        <dbReference type="Pfam" id="PF00710"/>
    </source>
</evidence>
<dbReference type="InterPro" id="IPR040919">
    <property type="entry name" value="Asparaginase_C"/>
</dbReference>